<comment type="caution">
    <text evidence="2">The sequence shown here is derived from an EMBL/GenBank/DDBJ whole genome shotgun (WGS) entry which is preliminary data.</text>
</comment>
<keyword evidence="1" id="KW-0732">Signal</keyword>
<reference evidence="2 3" key="1">
    <citation type="submission" date="2022-06" db="EMBL/GenBank/DDBJ databases">
        <title>Genomic Encyclopedia of Archaeal and Bacterial Type Strains, Phase II (KMG-II): from individual species to whole genera.</title>
        <authorList>
            <person name="Goeker M."/>
        </authorList>
    </citation>
    <scope>NUCLEOTIDE SEQUENCE [LARGE SCALE GENOMIC DNA]</scope>
    <source>
        <strain evidence="2 3">DSM 45037</strain>
    </source>
</reference>
<evidence type="ECO:0000313" key="2">
    <source>
        <dbReference type="EMBL" id="MCP2161892.1"/>
    </source>
</evidence>
<evidence type="ECO:0008006" key="4">
    <source>
        <dbReference type="Google" id="ProtNLM"/>
    </source>
</evidence>
<feature type="signal peptide" evidence="1">
    <location>
        <begin position="1"/>
        <end position="19"/>
    </location>
</feature>
<name>A0ABT1H569_9NOCA</name>
<gene>
    <name evidence="2" type="ORF">LX12_003091</name>
</gene>
<feature type="chain" id="PRO_5045763646" description="Ig-like domain-containing protein" evidence="1">
    <location>
        <begin position="20"/>
        <end position="131"/>
    </location>
</feature>
<protein>
    <recommendedName>
        <fullName evidence="4">Ig-like domain-containing protein</fullName>
    </recommendedName>
</protein>
<accession>A0ABT1H569</accession>
<evidence type="ECO:0000256" key="1">
    <source>
        <dbReference type="SAM" id="SignalP"/>
    </source>
</evidence>
<dbReference type="EMBL" id="JAMTCG010000005">
    <property type="protein sequence ID" value="MCP2161892.1"/>
    <property type="molecule type" value="Genomic_DNA"/>
</dbReference>
<keyword evidence="3" id="KW-1185">Reference proteome</keyword>
<dbReference type="Proteomes" id="UP001205740">
    <property type="component" value="Unassembled WGS sequence"/>
</dbReference>
<evidence type="ECO:0000313" key="3">
    <source>
        <dbReference type="Proteomes" id="UP001205740"/>
    </source>
</evidence>
<proteinExistence type="predicted"/>
<organism evidence="2 3">
    <name type="scientific">Williamsia serinedens</name>
    <dbReference type="NCBI Taxonomy" id="391736"/>
    <lineage>
        <taxon>Bacteria</taxon>
        <taxon>Bacillati</taxon>
        <taxon>Actinomycetota</taxon>
        <taxon>Actinomycetes</taxon>
        <taxon>Mycobacteriales</taxon>
        <taxon>Nocardiaceae</taxon>
        <taxon>Williamsia</taxon>
    </lineage>
</organism>
<sequence length="131" mass="13474">MSVCARVASVFVLSVSLLAGGVGVAGAVVTDSYDTTRQVMCSATGAAVDVSYTNAYGNTTSRENVSLRGRPIGGGHTCISVDSRSGEYGDSLGTLISDESGGYVYCAIYVNGVKVSESEDDSSYYSMASCM</sequence>